<evidence type="ECO:0000256" key="11">
    <source>
        <dbReference type="HAMAP-Rule" id="MF_00225"/>
    </source>
</evidence>
<dbReference type="GO" id="GO:0044205">
    <property type="term" value="P:'de novo' UMP biosynthetic process"/>
    <property type="evidence" value="ECO:0007669"/>
    <property type="project" value="UniProtKB-UniRule"/>
</dbReference>
<dbReference type="InterPro" id="IPR005720">
    <property type="entry name" value="Dihydroorotate_DH_cat"/>
</dbReference>
<dbReference type="InterPro" id="IPR001295">
    <property type="entry name" value="Dihydroorotate_DH_CS"/>
</dbReference>
<feature type="binding site" evidence="11">
    <location>
        <position position="197"/>
    </location>
    <ligand>
        <name>substrate</name>
    </ligand>
</feature>
<comment type="pathway">
    <text evidence="3 11">Pyrimidine metabolism; UMP biosynthesis via de novo pathway; orotate from (S)-dihydroorotate (quinone route): step 1/1.</text>
</comment>
<gene>
    <name evidence="11" type="primary">pyrD</name>
    <name evidence="13" type="ordered locus">Sta7437_1379</name>
</gene>
<keyword evidence="7 11" id="KW-0665">Pyrimidine biosynthesis</keyword>
<feature type="binding site" evidence="11">
    <location>
        <begin position="78"/>
        <end position="82"/>
    </location>
    <ligand>
        <name>FMN</name>
        <dbReference type="ChEBI" id="CHEBI:58210"/>
    </ligand>
</feature>
<keyword evidence="6 11" id="KW-0288">FMN</keyword>
<comment type="cofactor">
    <cofactor evidence="11">
        <name>FMN</name>
        <dbReference type="ChEBI" id="CHEBI:58210"/>
    </cofactor>
    <text evidence="11">Binds 1 FMN per subunit.</text>
</comment>
<dbReference type="HAMAP" id="MF_00225">
    <property type="entry name" value="DHO_dh_type2"/>
    <property type="match status" value="1"/>
</dbReference>
<feature type="binding site" evidence="11">
    <location>
        <begin position="259"/>
        <end position="260"/>
    </location>
    <ligand>
        <name>substrate</name>
    </ligand>
</feature>
<comment type="similarity">
    <text evidence="4 11">Belongs to the dihydroorotate dehydrogenase family. Type 2 subfamily.</text>
</comment>
<dbReference type="Gene3D" id="3.20.20.70">
    <property type="entry name" value="Aldolase class I"/>
    <property type="match status" value="1"/>
</dbReference>
<accession>K9XSA8</accession>
<feature type="binding site" evidence="11">
    <location>
        <position position="159"/>
    </location>
    <ligand>
        <name>FMN</name>
        <dbReference type="ChEBI" id="CHEBI:58210"/>
    </ligand>
</feature>
<dbReference type="InterPro" id="IPR005719">
    <property type="entry name" value="Dihydroorotate_DH_2"/>
</dbReference>
<feature type="domain" description="Dihydroorotate dehydrogenase catalytic" evidence="12">
    <location>
        <begin position="61"/>
        <end position="359"/>
    </location>
</feature>
<comment type="function">
    <text evidence="1 11">Catalyzes the conversion of dihydroorotate to orotate with quinone as electron acceptor.</text>
</comment>
<proteinExistence type="inferred from homology"/>
<dbReference type="NCBIfam" id="NF003651">
    <property type="entry name" value="PRK05286.2-4"/>
    <property type="match status" value="1"/>
</dbReference>
<comment type="subcellular location">
    <subcellularLocation>
        <location evidence="11">Cell membrane</location>
        <topology evidence="11">Peripheral membrane protein</topology>
    </subcellularLocation>
    <subcellularLocation>
        <location evidence="2">Membrane</location>
    </subcellularLocation>
</comment>
<comment type="catalytic activity">
    <reaction evidence="10 11">
        <text>(S)-dihydroorotate + a quinone = orotate + a quinol</text>
        <dbReference type="Rhea" id="RHEA:30187"/>
        <dbReference type="ChEBI" id="CHEBI:24646"/>
        <dbReference type="ChEBI" id="CHEBI:30839"/>
        <dbReference type="ChEBI" id="CHEBI:30864"/>
        <dbReference type="ChEBI" id="CHEBI:132124"/>
        <dbReference type="EC" id="1.3.5.2"/>
    </reaction>
</comment>
<evidence type="ECO:0000256" key="4">
    <source>
        <dbReference type="ARBA" id="ARBA00005359"/>
    </source>
</evidence>
<dbReference type="GO" id="GO:0005737">
    <property type="term" value="C:cytoplasm"/>
    <property type="evidence" value="ECO:0007669"/>
    <property type="project" value="InterPro"/>
</dbReference>
<evidence type="ECO:0000256" key="10">
    <source>
        <dbReference type="ARBA" id="ARBA00048639"/>
    </source>
</evidence>
<evidence type="ECO:0000256" key="2">
    <source>
        <dbReference type="ARBA" id="ARBA00004370"/>
    </source>
</evidence>
<reference evidence="14" key="1">
    <citation type="journal article" date="2013" name="Proc. Natl. Acad. Sci. U.S.A.">
        <title>Improving the coverage of the cyanobacterial phylum using diversity-driven genome sequencing.</title>
        <authorList>
            <person name="Shih P.M."/>
            <person name="Wu D."/>
            <person name="Latifi A."/>
            <person name="Axen S.D."/>
            <person name="Fewer D.P."/>
            <person name="Talla E."/>
            <person name="Calteau A."/>
            <person name="Cai F."/>
            <person name="Tandeau de Marsac N."/>
            <person name="Rippka R."/>
            <person name="Herdman M."/>
            <person name="Sivonen K."/>
            <person name="Coursin T."/>
            <person name="Laurent T."/>
            <person name="Goodwin L."/>
            <person name="Nolan M."/>
            <person name="Davenport K.W."/>
            <person name="Han C.S."/>
            <person name="Rubin E.M."/>
            <person name="Eisen J.A."/>
            <person name="Woyke T."/>
            <person name="Gugger M."/>
            <person name="Kerfeld C.A."/>
        </authorList>
    </citation>
    <scope>NUCLEOTIDE SEQUENCE [LARGE SCALE GENOMIC DNA]</scope>
    <source>
        <strain evidence="14">ATCC 29371 / PCC 7437</strain>
    </source>
</reference>
<protein>
    <recommendedName>
        <fullName evidence="11">Dihydroorotate dehydrogenase (quinone)</fullName>
        <ecNumber evidence="11">1.3.5.2</ecNumber>
    </recommendedName>
    <alternativeName>
        <fullName evidence="11">DHOdehase</fullName>
        <shortName evidence="11">DHOD</shortName>
        <shortName evidence="11">DHODase</shortName>
    </alternativeName>
    <alternativeName>
        <fullName evidence="11">Dihydroorotate oxidase</fullName>
    </alternativeName>
</protein>
<feature type="binding site" evidence="11">
    <location>
        <begin position="338"/>
        <end position="339"/>
    </location>
    <ligand>
        <name>FMN</name>
        <dbReference type="ChEBI" id="CHEBI:58210"/>
    </ligand>
</feature>
<dbReference type="Pfam" id="PF01180">
    <property type="entry name" value="DHO_dh"/>
    <property type="match status" value="1"/>
</dbReference>
<evidence type="ECO:0000256" key="6">
    <source>
        <dbReference type="ARBA" id="ARBA00022643"/>
    </source>
</evidence>
<feature type="binding site" evidence="11">
    <location>
        <position position="288"/>
    </location>
    <ligand>
        <name>FMN</name>
        <dbReference type="ChEBI" id="CHEBI:58210"/>
    </ligand>
</feature>
<feature type="binding site" evidence="11">
    <location>
        <position position="258"/>
    </location>
    <ligand>
        <name>FMN</name>
        <dbReference type="ChEBI" id="CHEBI:58210"/>
    </ligand>
</feature>
<keyword evidence="14" id="KW-1185">Reference proteome</keyword>
<keyword evidence="5 11" id="KW-0285">Flavoprotein</keyword>
<feature type="binding site" evidence="11">
    <location>
        <position position="82"/>
    </location>
    <ligand>
        <name>substrate</name>
    </ligand>
</feature>
<dbReference type="PANTHER" id="PTHR48109:SF4">
    <property type="entry name" value="DIHYDROOROTATE DEHYDROGENASE (QUINONE), MITOCHONDRIAL"/>
    <property type="match status" value="1"/>
</dbReference>
<evidence type="ECO:0000313" key="14">
    <source>
        <dbReference type="Proteomes" id="UP000010473"/>
    </source>
</evidence>
<dbReference type="GO" id="GO:0005886">
    <property type="term" value="C:plasma membrane"/>
    <property type="evidence" value="ECO:0007669"/>
    <property type="project" value="UniProtKB-SubCell"/>
</dbReference>
<feature type="binding site" evidence="11">
    <location>
        <position position="317"/>
    </location>
    <ligand>
        <name>FMN</name>
        <dbReference type="ChEBI" id="CHEBI:58210"/>
    </ligand>
</feature>
<sequence>MLNFAKSFYPLLLFAAKNDPETSHRQLLDLLNQLQKSERSTWGKLTLQQLEKSFCCQDSRLKQQLWGLNFNNPLGLAPGFDKDGVAAGVWSSFGFGFAELGAVTFHAQSGNPRPRLFRLPLDYAALNRMGANNLGAAVMADTLEQTWQASPRQIPIGINLCKSKITPLEAAAGDYLESFLMLNELADYFVVNVSSPNTPGLRQLQASEQLEPILSTLQTANESQKPILIKIAPDLDWEAVTKVIDLVKTYRLAGIVASNTTIRRDGLKTSIVPATGNHIKDEAGGISGAPVKQRSTEIIRFIWQQTNGSIPIIGVGGIFNAEDAWEKIIAGASLLQVYTGWVYEGPWLVPNVLNGLLTKLNRYNLPDISAAVGLEHR</sequence>
<dbReference type="RefSeq" id="WP_015192618.1">
    <property type="nucleotide sequence ID" value="NC_019748.1"/>
</dbReference>
<dbReference type="AlphaFoldDB" id="K9XSA8"/>
<dbReference type="OrthoDB" id="9802377at2"/>
<evidence type="ECO:0000256" key="7">
    <source>
        <dbReference type="ARBA" id="ARBA00022975"/>
    </source>
</evidence>
<dbReference type="CDD" id="cd04738">
    <property type="entry name" value="DHOD_2_like"/>
    <property type="match status" value="1"/>
</dbReference>
<dbReference type="eggNOG" id="COG0167">
    <property type="taxonomic scope" value="Bacteria"/>
</dbReference>
<dbReference type="InterPro" id="IPR050074">
    <property type="entry name" value="DHO_dehydrogenase"/>
</dbReference>
<feature type="active site" description="Nucleophile" evidence="11">
    <location>
        <position position="195"/>
    </location>
</feature>
<evidence type="ECO:0000256" key="8">
    <source>
        <dbReference type="ARBA" id="ARBA00023002"/>
    </source>
</evidence>
<dbReference type="NCBIfam" id="NF003652">
    <property type="entry name" value="PRK05286.2-5"/>
    <property type="match status" value="1"/>
</dbReference>
<dbReference type="PANTHER" id="PTHR48109">
    <property type="entry name" value="DIHYDROOROTATE DEHYDROGENASE (QUINONE), MITOCHONDRIAL-RELATED"/>
    <property type="match status" value="1"/>
</dbReference>
<dbReference type="EC" id="1.3.5.2" evidence="11"/>
<evidence type="ECO:0000313" key="13">
    <source>
        <dbReference type="EMBL" id="AFZ34946.1"/>
    </source>
</evidence>
<dbReference type="SUPFAM" id="SSF51395">
    <property type="entry name" value="FMN-linked oxidoreductases"/>
    <property type="match status" value="1"/>
</dbReference>
<comment type="caution">
    <text evidence="11">Lacks conserved residue(s) required for the propagation of feature annotation.</text>
</comment>
<organism evidence="13 14">
    <name type="scientific">Stanieria cyanosphaera (strain ATCC 29371 / PCC 7437)</name>
    <dbReference type="NCBI Taxonomy" id="111780"/>
    <lineage>
        <taxon>Bacteria</taxon>
        <taxon>Bacillati</taxon>
        <taxon>Cyanobacteriota</taxon>
        <taxon>Cyanophyceae</taxon>
        <taxon>Pleurocapsales</taxon>
        <taxon>Dermocarpellaceae</taxon>
        <taxon>Stanieria</taxon>
    </lineage>
</organism>
<feature type="binding site" evidence="11">
    <location>
        <position position="192"/>
    </location>
    <ligand>
        <name>FMN</name>
        <dbReference type="ChEBI" id="CHEBI:58210"/>
    </ligand>
</feature>
<evidence type="ECO:0000256" key="1">
    <source>
        <dbReference type="ARBA" id="ARBA00003125"/>
    </source>
</evidence>
<dbReference type="GO" id="GO:0006207">
    <property type="term" value="P:'de novo' pyrimidine nucleobase biosynthetic process"/>
    <property type="evidence" value="ECO:0007669"/>
    <property type="project" value="UniProtKB-UniRule"/>
</dbReference>
<feature type="binding site" evidence="11">
    <location>
        <position position="102"/>
    </location>
    <ligand>
        <name>FMN</name>
        <dbReference type="ChEBI" id="CHEBI:58210"/>
    </ligand>
</feature>
<dbReference type="GO" id="GO:0106430">
    <property type="term" value="F:dihydroorotate dehydrogenase (quinone) activity"/>
    <property type="evidence" value="ECO:0007669"/>
    <property type="project" value="UniProtKB-EC"/>
</dbReference>
<dbReference type="PROSITE" id="PS00912">
    <property type="entry name" value="DHODEHASE_2"/>
    <property type="match status" value="1"/>
</dbReference>
<comment type="subunit">
    <text evidence="11">Monomer.</text>
</comment>
<dbReference type="NCBIfam" id="TIGR01036">
    <property type="entry name" value="pyrD_sub2"/>
    <property type="match status" value="1"/>
</dbReference>
<feature type="binding site" evidence="11">
    <location>
        <position position="192"/>
    </location>
    <ligand>
        <name>substrate</name>
    </ligand>
</feature>
<dbReference type="InterPro" id="IPR013785">
    <property type="entry name" value="Aldolase_TIM"/>
</dbReference>
<dbReference type="PATRIC" id="fig|111780.3.peg.1437"/>
<dbReference type="KEGG" id="scs:Sta7437_1379"/>
<keyword evidence="11" id="KW-1003">Cell membrane</keyword>
<dbReference type="HOGENOM" id="CLU_013640_2_0_3"/>
<evidence type="ECO:0000256" key="5">
    <source>
        <dbReference type="ARBA" id="ARBA00022630"/>
    </source>
</evidence>
<dbReference type="Proteomes" id="UP000010473">
    <property type="component" value="Chromosome"/>
</dbReference>
<evidence type="ECO:0000256" key="9">
    <source>
        <dbReference type="ARBA" id="ARBA00023136"/>
    </source>
</evidence>
<dbReference type="UniPathway" id="UPA00070">
    <property type="reaction ID" value="UER00946"/>
</dbReference>
<dbReference type="STRING" id="111780.Sta7437_1379"/>
<dbReference type="PROSITE" id="PS00911">
    <property type="entry name" value="DHODEHASE_1"/>
    <property type="match status" value="1"/>
</dbReference>
<keyword evidence="8 11" id="KW-0560">Oxidoreductase</keyword>
<dbReference type="EMBL" id="CP003653">
    <property type="protein sequence ID" value="AFZ34946.1"/>
    <property type="molecule type" value="Genomic_DNA"/>
</dbReference>
<evidence type="ECO:0000259" key="12">
    <source>
        <dbReference type="Pfam" id="PF01180"/>
    </source>
</evidence>
<name>K9XSA8_STAC7</name>
<keyword evidence="9 11" id="KW-0472">Membrane</keyword>
<evidence type="ECO:0000256" key="3">
    <source>
        <dbReference type="ARBA" id="ARBA00005161"/>
    </source>
</evidence>
<feature type="binding site" evidence="11">
    <location>
        <position position="230"/>
    </location>
    <ligand>
        <name>FMN</name>
        <dbReference type="ChEBI" id="CHEBI:58210"/>
    </ligand>
</feature>